<protein>
    <submittedName>
        <fullName evidence="1">Uncharacterized protein</fullName>
    </submittedName>
</protein>
<reference evidence="1 2" key="1">
    <citation type="submission" date="2017-08" db="EMBL/GenBank/DDBJ databases">
        <title>Mesorhizobium wenxinae sp. nov., a novel rhizobial species isolated from root nodules of chickpea (Cicer arietinum L.).</title>
        <authorList>
            <person name="Zhang J."/>
        </authorList>
    </citation>
    <scope>NUCLEOTIDE SEQUENCE [LARGE SCALE GENOMIC DNA]</scope>
    <source>
        <strain evidence="2">WYCCWR 10019</strain>
    </source>
</reference>
<dbReference type="OrthoDB" id="8368982at2"/>
<comment type="caution">
    <text evidence="1">The sequence shown here is derived from an EMBL/GenBank/DDBJ whole genome shotgun (WGS) entry which is preliminary data.</text>
</comment>
<dbReference type="EMBL" id="NPKH01000001">
    <property type="protein sequence ID" value="PAP97434.1"/>
    <property type="molecule type" value="Genomic_DNA"/>
</dbReference>
<evidence type="ECO:0000313" key="1">
    <source>
        <dbReference type="EMBL" id="PAP97434.1"/>
    </source>
</evidence>
<dbReference type="Proteomes" id="UP000215931">
    <property type="component" value="Unassembled WGS sequence"/>
</dbReference>
<accession>A0A271KQ05</accession>
<dbReference type="AlphaFoldDB" id="A0A271KQ05"/>
<evidence type="ECO:0000313" key="2">
    <source>
        <dbReference type="Proteomes" id="UP000215931"/>
    </source>
</evidence>
<name>A0A271KQ05_9HYPH</name>
<sequence length="487" mass="53137">MDEEAAQESALQRRLGKLLAEAYDEVVSAILSKLEGGGKPSKVSRYPTFSLHNNGMASLGDGAWTGVGPLEYASLLEPPYNDPEARQLGKFPPIRFPAVARLAAFALEYPEIARIPPTGSDAENPLARVAIDLLVARAADVHFLCFGAAPATDATRAVVLKPLFKGLFDSRLKLAVLAPIALVRFDFDRVRLGPSAYIMRMSPDFQRARWEMKAYGANGHDQVLAAATHAFVLTGWDVPNGNWIELSQTLSNFSSEARERIDALFAALRLETGIETGYAQEIRLARGWRHRHNYRLPNVYAVGARRYPEVFDDFGWNRADLPLVSKAQMRKVACLLEALESSTGERLALATRRLNTAMTRSDLADAILDATIALEVLLGDGDGQAISWKLRMRAAALAGIEGGQAGAKAMSDAIAVVYSTRSAIVHGTRRRIGAADAHAERDLAAKDLALDALRSLLKILIRRPEFLDPRRIDGDLLMAPPCITTST</sequence>
<dbReference type="RefSeq" id="WP_095517094.1">
    <property type="nucleotide sequence ID" value="NZ_NPKH01000001.1"/>
</dbReference>
<gene>
    <name evidence="1" type="ORF">CIT31_00745</name>
</gene>
<keyword evidence="2" id="KW-1185">Reference proteome</keyword>
<proteinExistence type="predicted"/>
<organism evidence="1 2">
    <name type="scientific">Mesorhizobium wenxiniae</name>
    <dbReference type="NCBI Taxonomy" id="2014805"/>
    <lineage>
        <taxon>Bacteria</taxon>
        <taxon>Pseudomonadati</taxon>
        <taxon>Pseudomonadota</taxon>
        <taxon>Alphaproteobacteria</taxon>
        <taxon>Hyphomicrobiales</taxon>
        <taxon>Phyllobacteriaceae</taxon>
        <taxon>Mesorhizobium</taxon>
    </lineage>
</organism>